<dbReference type="EMBL" id="JAUFPT010000029">
    <property type="protein sequence ID" value="MDN3571058.1"/>
    <property type="molecule type" value="Genomic_DNA"/>
</dbReference>
<reference evidence="3" key="1">
    <citation type="journal article" date="2019" name="Int. J. Syst. Evol. Microbiol.">
        <title>The Global Catalogue of Microorganisms (GCM) 10K type strain sequencing project: providing services to taxonomists for standard genome sequencing and annotation.</title>
        <authorList>
            <consortium name="The Broad Institute Genomics Platform"/>
            <consortium name="The Broad Institute Genome Sequencing Center for Infectious Disease"/>
            <person name="Wu L."/>
            <person name="Ma J."/>
        </authorList>
    </citation>
    <scope>NUCLEOTIDE SEQUENCE [LARGE SCALE GENOMIC DNA]</scope>
    <source>
        <strain evidence="3">CECT 7806</strain>
    </source>
</reference>
<organism evidence="2 3">
    <name type="scientific">Methylobacterium longum</name>
    <dbReference type="NCBI Taxonomy" id="767694"/>
    <lineage>
        <taxon>Bacteria</taxon>
        <taxon>Pseudomonadati</taxon>
        <taxon>Pseudomonadota</taxon>
        <taxon>Alphaproteobacteria</taxon>
        <taxon>Hyphomicrobiales</taxon>
        <taxon>Methylobacteriaceae</taxon>
        <taxon>Methylobacterium</taxon>
    </lineage>
</organism>
<protein>
    <submittedName>
        <fullName evidence="2">Uncharacterized protein</fullName>
    </submittedName>
</protein>
<evidence type="ECO:0000256" key="1">
    <source>
        <dbReference type="SAM" id="MobiDB-lite"/>
    </source>
</evidence>
<dbReference type="RefSeq" id="WP_238292201.1">
    <property type="nucleotide sequence ID" value="NZ_BPQS01000051.1"/>
</dbReference>
<evidence type="ECO:0000313" key="2">
    <source>
        <dbReference type="EMBL" id="MDN3571058.1"/>
    </source>
</evidence>
<name>A0ABT8AMD7_9HYPH</name>
<dbReference type="Proteomes" id="UP001244297">
    <property type="component" value="Unassembled WGS sequence"/>
</dbReference>
<accession>A0ABT8AMD7</accession>
<sequence>MAQKLGDIAGDRLAIDCAPCRRHGSYRLDGLMQRFGPEIPILDVLRTLTASCRRQRDPGAKAARKYESQCLATLRLPRAASLEAPVPPGTPFAIEVWDERGRVEMRLGVIYPLDGALAAFEAVKAAYPRSEVTLRQAARVVRRRERLATPRHADADPGGEPLRDVDEPSARSTQPG</sequence>
<feature type="compositionally biased region" description="Basic and acidic residues" evidence="1">
    <location>
        <begin position="146"/>
        <end position="169"/>
    </location>
</feature>
<gene>
    <name evidence="2" type="ORF">QWZ18_10510</name>
</gene>
<comment type="caution">
    <text evidence="2">The sequence shown here is derived from an EMBL/GenBank/DDBJ whole genome shotgun (WGS) entry which is preliminary data.</text>
</comment>
<feature type="region of interest" description="Disordered" evidence="1">
    <location>
        <begin position="144"/>
        <end position="176"/>
    </location>
</feature>
<evidence type="ECO:0000313" key="3">
    <source>
        <dbReference type="Proteomes" id="UP001244297"/>
    </source>
</evidence>
<keyword evidence="3" id="KW-1185">Reference proteome</keyword>
<proteinExistence type="predicted"/>